<sequence>MKLNTDLKKKVLGQEYVGKWVALSEDQSSVIDSSEDLAVLSKRIGDNKNVIYTRVLDSNQVYAF</sequence>
<proteinExistence type="predicted"/>
<protein>
    <recommendedName>
        <fullName evidence="3">DUF5678 domain-containing protein</fullName>
    </recommendedName>
</protein>
<dbReference type="EMBL" id="MFMA01000020">
    <property type="protein sequence ID" value="OGG73952.1"/>
    <property type="molecule type" value="Genomic_DNA"/>
</dbReference>
<comment type="caution">
    <text evidence="1">The sequence shown here is derived from an EMBL/GenBank/DDBJ whole genome shotgun (WGS) entry which is preliminary data.</text>
</comment>
<dbReference type="AlphaFoldDB" id="A0A1F6EKS7"/>
<dbReference type="STRING" id="1798513.A3A40_03485"/>
<name>A0A1F6EKS7_9BACT</name>
<dbReference type="Proteomes" id="UP000178427">
    <property type="component" value="Unassembled WGS sequence"/>
</dbReference>
<accession>A0A1F6EKS7</accession>
<gene>
    <name evidence="1" type="ORF">A3A40_03485</name>
</gene>
<evidence type="ECO:0000313" key="2">
    <source>
        <dbReference type="Proteomes" id="UP000178427"/>
    </source>
</evidence>
<evidence type="ECO:0008006" key="3">
    <source>
        <dbReference type="Google" id="ProtNLM"/>
    </source>
</evidence>
<evidence type="ECO:0000313" key="1">
    <source>
        <dbReference type="EMBL" id="OGG73952.1"/>
    </source>
</evidence>
<reference evidence="1 2" key="1">
    <citation type="journal article" date="2016" name="Nat. Commun.">
        <title>Thousands of microbial genomes shed light on interconnected biogeochemical processes in an aquifer system.</title>
        <authorList>
            <person name="Anantharaman K."/>
            <person name="Brown C.T."/>
            <person name="Hug L.A."/>
            <person name="Sharon I."/>
            <person name="Castelle C.J."/>
            <person name="Probst A.J."/>
            <person name="Thomas B.C."/>
            <person name="Singh A."/>
            <person name="Wilkins M.J."/>
            <person name="Karaoz U."/>
            <person name="Brodie E.L."/>
            <person name="Williams K.H."/>
            <person name="Hubbard S.S."/>
            <person name="Banfield J.F."/>
        </authorList>
    </citation>
    <scope>NUCLEOTIDE SEQUENCE [LARGE SCALE GENOMIC DNA]</scope>
</reference>
<organism evidence="1 2">
    <name type="scientific">Candidatus Kaiserbacteria bacterium RIFCSPLOWO2_01_FULL_54_20</name>
    <dbReference type="NCBI Taxonomy" id="1798513"/>
    <lineage>
        <taxon>Bacteria</taxon>
        <taxon>Candidatus Kaiseribacteriota</taxon>
    </lineage>
</organism>